<keyword evidence="1" id="KW-0694">RNA-binding</keyword>
<dbReference type="SUPFAM" id="SSF54928">
    <property type="entry name" value="RNA-binding domain, RBD"/>
    <property type="match status" value="1"/>
</dbReference>
<dbReference type="InterPro" id="IPR012677">
    <property type="entry name" value="Nucleotide-bd_a/b_plait_sf"/>
</dbReference>
<dbReference type="PANTHER" id="PTHR36309">
    <property type="entry name" value="RNA-BINDING (RRM/RBD/RNP MOTIFS) FAMILY PROTEIN"/>
    <property type="match status" value="1"/>
</dbReference>
<evidence type="ECO:0000256" key="3">
    <source>
        <dbReference type="SAM" id="MobiDB-lite"/>
    </source>
</evidence>
<sequence>MSASENQAAEARMDTSARKIVPTGNKIRIRLPLPLRKRLAEGLQTMSTGLPEDTKKHAAKEVPEYTNDTAENTTFVDTELKIEKVSTKPPSIKLSTDGNLKTMSKDRLCEQANSNNLCKTMSKDRVCEEANFIVPGLNLTTTAGMQDNTESICPVRKGSCEEGHTDIMSNGLPPESSKTSKKEACVGAMDSTPSMELSITRVQGEVEKNDSTTKPCEAASENILSKKLLYETNSNTSRKRVTEEAKINNPSKNLKTSAGKCGEANDCFPIRRPADQSNDKKFSKKMRTSAVQATDTSHNTSGLKLPTSVGLAVEQSISTAFLEATKVYKEFEEKVKRTVYLDNLSRLATDAVITMALNQFGNVKSVSFLTNYTVPFDIPQSALVEMETEKDAESVVNILDEFPFMLSGMPRPVRAKHATAEMFNDRPRKPGRKLEFHWVGPTDPDCHNVRKFKLMSKRHELENLALIKNELQEEALLAKRQQDNLNCHYRKLETVDSVIMNGGLNRLTHIYNLRFDEMY</sequence>
<dbReference type="AlphaFoldDB" id="A0A811NDE3"/>
<feature type="coiled-coil region" evidence="2">
    <location>
        <begin position="454"/>
        <end position="488"/>
    </location>
</feature>
<keyword evidence="2" id="KW-0175">Coiled coil</keyword>
<evidence type="ECO:0000256" key="2">
    <source>
        <dbReference type="SAM" id="Coils"/>
    </source>
</evidence>
<dbReference type="PROSITE" id="PS50102">
    <property type="entry name" value="RRM"/>
    <property type="match status" value="1"/>
</dbReference>
<dbReference type="PANTHER" id="PTHR36309:SF1">
    <property type="entry name" value="RNA-BINDING (RRM_RBD_RNP MOTIFS) FAMILY PROTEIN"/>
    <property type="match status" value="1"/>
</dbReference>
<feature type="domain" description="RRM" evidence="4">
    <location>
        <begin position="337"/>
        <end position="420"/>
    </location>
</feature>
<organism evidence="5 6">
    <name type="scientific">Miscanthus lutarioriparius</name>
    <dbReference type="NCBI Taxonomy" id="422564"/>
    <lineage>
        <taxon>Eukaryota</taxon>
        <taxon>Viridiplantae</taxon>
        <taxon>Streptophyta</taxon>
        <taxon>Embryophyta</taxon>
        <taxon>Tracheophyta</taxon>
        <taxon>Spermatophyta</taxon>
        <taxon>Magnoliopsida</taxon>
        <taxon>Liliopsida</taxon>
        <taxon>Poales</taxon>
        <taxon>Poaceae</taxon>
        <taxon>PACMAD clade</taxon>
        <taxon>Panicoideae</taxon>
        <taxon>Andropogonodae</taxon>
        <taxon>Andropogoneae</taxon>
        <taxon>Saccharinae</taxon>
        <taxon>Miscanthus</taxon>
    </lineage>
</organism>
<keyword evidence="6" id="KW-1185">Reference proteome</keyword>
<dbReference type="EMBL" id="CAJGYO010000003">
    <property type="protein sequence ID" value="CAD6220456.1"/>
    <property type="molecule type" value="Genomic_DNA"/>
</dbReference>
<dbReference type="InterPro" id="IPR000504">
    <property type="entry name" value="RRM_dom"/>
</dbReference>
<protein>
    <recommendedName>
        <fullName evidence="4">RRM domain-containing protein</fullName>
    </recommendedName>
</protein>
<dbReference type="InterPro" id="IPR053316">
    <property type="entry name" value="Epigenetic_reg_gene_expr"/>
</dbReference>
<evidence type="ECO:0000256" key="1">
    <source>
        <dbReference type="PROSITE-ProRule" id="PRU00176"/>
    </source>
</evidence>
<accession>A0A811NDE3</accession>
<evidence type="ECO:0000259" key="4">
    <source>
        <dbReference type="PROSITE" id="PS50102"/>
    </source>
</evidence>
<proteinExistence type="predicted"/>
<reference evidence="5" key="1">
    <citation type="submission" date="2020-10" db="EMBL/GenBank/DDBJ databases">
        <authorList>
            <person name="Han B."/>
            <person name="Lu T."/>
            <person name="Zhao Q."/>
            <person name="Huang X."/>
            <person name="Zhao Y."/>
        </authorList>
    </citation>
    <scope>NUCLEOTIDE SEQUENCE</scope>
</reference>
<dbReference type="Gene3D" id="3.30.70.330">
    <property type="match status" value="1"/>
</dbReference>
<dbReference type="InterPro" id="IPR035979">
    <property type="entry name" value="RBD_domain_sf"/>
</dbReference>
<dbReference type="OrthoDB" id="1913496at2759"/>
<dbReference type="CDD" id="cd00590">
    <property type="entry name" value="RRM_SF"/>
    <property type="match status" value="1"/>
</dbReference>
<feature type="region of interest" description="Disordered" evidence="3">
    <location>
        <begin position="235"/>
        <end position="258"/>
    </location>
</feature>
<dbReference type="Proteomes" id="UP000604825">
    <property type="component" value="Unassembled WGS sequence"/>
</dbReference>
<comment type="caution">
    <text evidence="5">The sequence shown here is derived from an EMBL/GenBank/DDBJ whole genome shotgun (WGS) entry which is preliminary data.</text>
</comment>
<name>A0A811NDE3_9POAL</name>
<dbReference type="GO" id="GO:0003723">
    <property type="term" value="F:RNA binding"/>
    <property type="evidence" value="ECO:0007669"/>
    <property type="project" value="UniProtKB-UniRule"/>
</dbReference>
<gene>
    <name evidence="5" type="ORF">NCGR_LOCUS13921</name>
</gene>
<evidence type="ECO:0000313" key="6">
    <source>
        <dbReference type="Proteomes" id="UP000604825"/>
    </source>
</evidence>
<evidence type="ECO:0000313" key="5">
    <source>
        <dbReference type="EMBL" id="CAD6220456.1"/>
    </source>
</evidence>